<reference evidence="3 4" key="1">
    <citation type="submission" date="2016-11" db="EMBL/GenBank/DDBJ databases">
        <title>Trade-off between light-utilization and light-protection in marine flavobacteria.</title>
        <authorList>
            <person name="Kumagai Y."/>
        </authorList>
    </citation>
    <scope>NUCLEOTIDE SEQUENCE [LARGE SCALE GENOMIC DNA]</scope>
    <source>
        <strain evidence="3 4">NBRC 107741</strain>
    </source>
</reference>
<proteinExistence type="predicted"/>
<protein>
    <recommendedName>
        <fullName evidence="2">DUF7670 domain-containing protein</fullName>
    </recommendedName>
</protein>
<evidence type="ECO:0000313" key="4">
    <source>
        <dbReference type="Proteomes" id="UP000239800"/>
    </source>
</evidence>
<dbReference type="RefSeq" id="WP_104813232.1">
    <property type="nucleotide sequence ID" value="NZ_MQUB01000001.1"/>
</dbReference>
<evidence type="ECO:0000313" key="3">
    <source>
        <dbReference type="EMBL" id="PQB05293.1"/>
    </source>
</evidence>
<gene>
    <name evidence="3" type="ORF">BST85_10665</name>
</gene>
<keyword evidence="1" id="KW-0472">Membrane</keyword>
<feature type="domain" description="DUF7670" evidence="2">
    <location>
        <begin position="12"/>
        <end position="121"/>
    </location>
</feature>
<keyword evidence="4" id="KW-1185">Reference proteome</keyword>
<comment type="caution">
    <text evidence="3">The sequence shown here is derived from an EMBL/GenBank/DDBJ whole genome shotgun (WGS) entry which is preliminary data.</text>
</comment>
<dbReference type="Pfam" id="PF24709">
    <property type="entry name" value="DUF7670"/>
    <property type="match status" value="1"/>
</dbReference>
<dbReference type="EMBL" id="MQUB01000001">
    <property type="protein sequence ID" value="PQB05293.1"/>
    <property type="molecule type" value="Genomic_DNA"/>
</dbReference>
<dbReference type="InterPro" id="IPR056087">
    <property type="entry name" value="DUF7670"/>
</dbReference>
<evidence type="ECO:0000256" key="1">
    <source>
        <dbReference type="SAM" id="Phobius"/>
    </source>
</evidence>
<feature type="transmembrane region" description="Helical" evidence="1">
    <location>
        <begin position="96"/>
        <end position="119"/>
    </location>
</feature>
<feature type="transmembrane region" description="Helical" evidence="1">
    <location>
        <begin position="57"/>
        <end position="89"/>
    </location>
</feature>
<keyword evidence="1" id="KW-0812">Transmembrane</keyword>
<name>A0A2S7KRV9_9FLAO</name>
<organism evidence="3 4">
    <name type="scientific">Aureitalea marina</name>
    <dbReference type="NCBI Taxonomy" id="930804"/>
    <lineage>
        <taxon>Bacteria</taxon>
        <taxon>Pseudomonadati</taxon>
        <taxon>Bacteroidota</taxon>
        <taxon>Flavobacteriia</taxon>
        <taxon>Flavobacteriales</taxon>
        <taxon>Flavobacteriaceae</taxon>
        <taxon>Aureitalea</taxon>
    </lineage>
</organism>
<dbReference type="AlphaFoldDB" id="A0A2S7KRV9"/>
<keyword evidence="1" id="KW-1133">Transmembrane helix</keyword>
<dbReference type="Proteomes" id="UP000239800">
    <property type="component" value="Unassembled WGS sequence"/>
</dbReference>
<accession>A0A2S7KRV9</accession>
<feature type="transmembrane region" description="Helical" evidence="1">
    <location>
        <begin position="20"/>
        <end position="37"/>
    </location>
</feature>
<evidence type="ECO:0000259" key="2">
    <source>
        <dbReference type="Pfam" id="PF24709"/>
    </source>
</evidence>
<sequence length="130" mass="14300">MENKQLVRLAIILKHSSRIVLLILSVGVLIFALLSGSESMGGGIKGLLKNIPNTLPWTVLILAVLSSYKWAKAGSLISLLVSLGLMYFLNFSRGNFFLSTFVLCLLLVFLSFTLVLTTWSSAQKPEPEEK</sequence>